<dbReference type="InterPro" id="IPR015897">
    <property type="entry name" value="CHK_kinase-like"/>
</dbReference>
<name>A0AAV7IG88_COTGL</name>
<evidence type="ECO:0000259" key="1">
    <source>
        <dbReference type="SMART" id="SM00587"/>
    </source>
</evidence>
<dbReference type="AlphaFoldDB" id="A0AAV7IG88"/>
<dbReference type="EMBL" id="JAHXZJ010001492">
    <property type="protein sequence ID" value="KAH0552123.1"/>
    <property type="molecule type" value="Genomic_DNA"/>
</dbReference>
<feature type="domain" description="CHK kinase-like" evidence="1">
    <location>
        <begin position="125"/>
        <end position="317"/>
    </location>
</feature>
<dbReference type="SMART" id="SM00587">
    <property type="entry name" value="CHK"/>
    <property type="match status" value="1"/>
</dbReference>
<dbReference type="Pfam" id="PF02958">
    <property type="entry name" value="EcKL"/>
    <property type="match status" value="1"/>
</dbReference>
<dbReference type="PANTHER" id="PTHR11012:SF56">
    <property type="entry name" value="CHK KINASE-LIKE DOMAIN-CONTAINING PROTEIN-RELATED"/>
    <property type="match status" value="1"/>
</dbReference>
<keyword evidence="3" id="KW-1185">Reference proteome</keyword>
<protein>
    <recommendedName>
        <fullName evidence="1">CHK kinase-like domain-containing protein</fullName>
    </recommendedName>
</protein>
<proteinExistence type="predicted"/>
<dbReference type="Gene3D" id="3.90.1200.10">
    <property type="match status" value="1"/>
</dbReference>
<reference evidence="2 3" key="1">
    <citation type="journal article" date="2021" name="J. Hered.">
        <title>A chromosome-level genome assembly of the parasitoid wasp, Cotesia glomerata (Hymenoptera: Braconidae).</title>
        <authorList>
            <person name="Pinto B.J."/>
            <person name="Weis J.J."/>
            <person name="Gamble T."/>
            <person name="Ode P.J."/>
            <person name="Paul R."/>
            <person name="Zaspel J.M."/>
        </authorList>
    </citation>
    <scope>NUCLEOTIDE SEQUENCE [LARGE SCALE GENOMIC DNA]</scope>
    <source>
        <strain evidence="2">CgM1</strain>
    </source>
</reference>
<comment type="caution">
    <text evidence="2">The sequence shown here is derived from an EMBL/GenBank/DDBJ whole genome shotgun (WGS) entry which is preliminary data.</text>
</comment>
<organism evidence="2 3">
    <name type="scientific">Cotesia glomerata</name>
    <name type="common">Lepidopteran parasitic wasp</name>
    <name type="synonym">Apanteles glomeratus</name>
    <dbReference type="NCBI Taxonomy" id="32391"/>
    <lineage>
        <taxon>Eukaryota</taxon>
        <taxon>Metazoa</taxon>
        <taxon>Ecdysozoa</taxon>
        <taxon>Arthropoda</taxon>
        <taxon>Hexapoda</taxon>
        <taxon>Insecta</taxon>
        <taxon>Pterygota</taxon>
        <taxon>Neoptera</taxon>
        <taxon>Endopterygota</taxon>
        <taxon>Hymenoptera</taxon>
        <taxon>Apocrita</taxon>
        <taxon>Ichneumonoidea</taxon>
        <taxon>Braconidae</taxon>
        <taxon>Microgastrinae</taxon>
        <taxon>Cotesia</taxon>
    </lineage>
</organism>
<sequence length="401" mass="45736">MSHPAWLTAKFIECVLKDANNDNSISVTQISVTNATNKGDNYSSELYRVNFDVTRDGIAGKGSVIVKANYSTEGVHKDLIEDTKIFDNEIQMMTKTLREMESVLQDGTKFGGQCYYSQVKNPAMLIIEDLTPLGFRLADRQARLDLPHCKLALQRLAKFHASSVLVCEKDPQVRKDHRRGMFSAEFPPAVLTFFISGMRSLAKIANSWPELSEDCKKKFKKIADSAYSKACEIGKLREDEFNVINHGDFWVNNMMFKYDKGNVTDHIFVDFQMCHYGTPAFDLLYFLNTSVSEEVLMDHKDHLIEEYHKTLFETMRKIGCKACAPTLEYISTILAEKEFIGFLFSCTAFPIMIVDKSDVQGLEEMLEGDQADFNSKAYQNEAFRKIMVPRLQDWNSRGVLD</sequence>
<evidence type="ECO:0000313" key="3">
    <source>
        <dbReference type="Proteomes" id="UP000826195"/>
    </source>
</evidence>
<evidence type="ECO:0000313" key="2">
    <source>
        <dbReference type="EMBL" id="KAH0552123.1"/>
    </source>
</evidence>
<dbReference type="InterPro" id="IPR004119">
    <property type="entry name" value="EcKL"/>
</dbReference>
<dbReference type="Proteomes" id="UP000826195">
    <property type="component" value="Unassembled WGS sequence"/>
</dbReference>
<gene>
    <name evidence="2" type="ORF">KQX54_005969</name>
</gene>
<dbReference type="PANTHER" id="PTHR11012">
    <property type="entry name" value="PROTEIN KINASE-LIKE DOMAIN-CONTAINING"/>
    <property type="match status" value="1"/>
</dbReference>
<accession>A0AAV7IG88</accession>
<dbReference type="InterPro" id="IPR011009">
    <property type="entry name" value="Kinase-like_dom_sf"/>
</dbReference>
<dbReference type="SUPFAM" id="SSF56112">
    <property type="entry name" value="Protein kinase-like (PK-like)"/>
    <property type="match status" value="1"/>
</dbReference>